<protein>
    <submittedName>
        <fullName evidence="2">Uncharacterized protein</fullName>
    </submittedName>
</protein>
<proteinExistence type="predicted"/>
<dbReference type="Proteomes" id="UP001283361">
    <property type="component" value="Unassembled WGS sequence"/>
</dbReference>
<comment type="caution">
    <text evidence="2">The sequence shown here is derived from an EMBL/GenBank/DDBJ whole genome shotgun (WGS) entry which is preliminary data.</text>
</comment>
<reference evidence="2" key="1">
    <citation type="journal article" date="2023" name="G3 (Bethesda)">
        <title>A reference genome for the long-term kleptoplast-retaining sea slug Elysia crispata morphotype clarki.</title>
        <authorList>
            <person name="Eastman K.E."/>
            <person name="Pendleton A.L."/>
            <person name="Shaikh M.A."/>
            <person name="Suttiyut T."/>
            <person name="Ogas R."/>
            <person name="Tomko P."/>
            <person name="Gavelis G."/>
            <person name="Widhalm J.R."/>
            <person name="Wisecaver J.H."/>
        </authorList>
    </citation>
    <scope>NUCLEOTIDE SEQUENCE</scope>
    <source>
        <strain evidence="2">ECLA1</strain>
    </source>
</reference>
<name>A0AAE1CRR2_9GAST</name>
<sequence length="69" mass="7696">MVTGDRSNWSSQSRRQDLRSGKEGFTLQLDLNELVNHTLNPKQGLCSAAAIDLCCLLIPLSHNCRRLIS</sequence>
<evidence type="ECO:0000313" key="3">
    <source>
        <dbReference type="Proteomes" id="UP001283361"/>
    </source>
</evidence>
<evidence type="ECO:0000313" key="2">
    <source>
        <dbReference type="EMBL" id="KAK3730081.1"/>
    </source>
</evidence>
<dbReference type="EMBL" id="JAWDGP010007095">
    <property type="protein sequence ID" value="KAK3730081.1"/>
    <property type="molecule type" value="Genomic_DNA"/>
</dbReference>
<evidence type="ECO:0000256" key="1">
    <source>
        <dbReference type="SAM" id="MobiDB-lite"/>
    </source>
</evidence>
<dbReference type="AlphaFoldDB" id="A0AAE1CRR2"/>
<gene>
    <name evidence="2" type="ORF">RRG08_055148</name>
</gene>
<organism evidence="2 3">
    <name type="scientific">Elysia crispata</name>
    <name type="common">lettuce slug</name>
    <dbReference type="NCBI Taxonomy" id="231223"/>
    <lineage>
        <taxon>Eukaryota</taxon>
        <taxon>Metazoa</taxon>
        <taxon>Spiralia</taxon>
        <taxon>Lophotrochozoa</taxon>
        <taxon>Mollusca</taxon>
        <taxon>Gastropoda</taxon>
        <taxon>Heterobranchia</taxon>
        <taxon>Euthyneura</taxon>
        <taxon>Panpulmonata</taxon>
        <taxon>Sacoglossa</taxon>
        <taxon>Placobranchoidea</taxon>
        <taxon>Plakobranchidae</taxon>
        <taxon>Elysia</taxon>
    </lineage>
</organism>
<accession>A0AAE1CRR2</accession>
<keyword evidence="3" id="KW-1185">Reference proteome</keyword>
<feature type="compositionally biased region" description="Polar residues" evidence="1">
    <location>
        <begin position="1"/>
        <end position="13"/>
    </location>
</feature>
<feature type="region of interest" description="Disordered" evidence="1">
    <location>
        <begin position="1"/>
        <end position="20"/>
    </location>
</feature>